<feature type="compositionally biased region" description="Basic and acidic residues" evidence="1">
    <location>
        <begin position="150"/>
        <end position="159"/>
    </location>
</feature>
<dbReference type="InterPro" id="IPR014469">
    <property type="entry name" value="DUF2271"/>
</dbReference>
<name>A0AAE2SCK9_9BACT</name>
<evidence type="ECO:0000313" key="2">
    <source>
        <dbReference type="EMBL" id="MBK1854902.1"/>
    </source>
</evidence>
<proteinExistence type="predicted"/>
<dbReference type="AlphaFoldDB" id="A0AAE2SCK9"/>
<evidence type="ECO:0000313" key="3">
    <source>
        <dbReference type="Proteomes" id="UP000634206"/>
    </source>
</evidence>
<sequence length="172" mass="19082">MKKSTLLLLGGATAVHAQGYQLEVEIPRLKVSEYHRPYVAAWIENADRSHVANLTVCYDTEMKNDEGEKWLKDLRQWWRRSGRELDMPVDGVSGPTRPPGKHKFAITEALAKLPPLAGGKYTLVVEASREVGGRELVKIPFSWDGKKLSAEKATGKSELGEVSVTPIEAKSK</sequence>
<accession>A0AAE2SCK9</accession>
<protein>
    <submittedName>
        <fullName evidence="2">DUF2271 domain-containing protein</fullName>
    </submittedName>
</protein>
<dbReference type="RefSeq" id="WP_309489513.1">
    <property type="nucleotide sequence ID" value="NZ_JAENIG010000004.1"/>
</dbReference>
<dbReference type="Proteomes" id="UP000634206">
    <property type="component" value="Unassembled WGS sequence"/>
</dbReference>
<evidence type="ECO:0000256" key="1">
    <source>
        <dbReference type="SAM" id="MobiDB-lite"/>
    </source>
</evidence>
<feature type="region of interest" description="Disordered" evidence="1">
    <location>
        <begin position="150"/>
        <end position="172"/>
    </location>
</feature>
<keyword evidence="3" id="KW-1185">Reference proteome</keyword>
<dbReference type="Pfam" id="PF10029">
    <property type="entry name" value="DUF2271"/>
    <property type="match status" value="1"/>
</dbReference>
<dbReference type="EMBL" id="JAENIG010000004">
    <property type="protein sequence ID" value="MBK1854902.1"/>
    <property type="molecule type" value="Genomic_DNA"/>
</dbReference>
<reference evidence="2" key="1">
    <citation type="submission" date="2021-01" db="EMBL/GenBank/DDBJ databases">
        <title>Modified the classification status of verrucomicrobia.</title>
        <authorList>
            <person name="Feng X."/>
        </authorList>
    </citation>
    <scope>NUCLEOTIDE SEQUENCE</scope>
    <source>
        <strain evidence="2">5K15</strain>
    </source>
</reference>
<gene>
    <name evidence="2" type="ORF">JIN83_08015</name>
</gene>
<comment type="caution">
    <text evidence="2">The sequence shown here is derived from an EMBL/GenBank/DDBJ whole genome shotgun (WGS) entry which is preliminary data.</text>
</comment>
<dbReference type="PIRSF" id="PIRSF014995">
    <property type="entry name" value="UCP014995"/>
    <property type="match status" value="1"/>
</dbReference>
<organism evidence="2 3">
    <name type="scientific">Oceaniferula flava</name>
    <dbReference type="NCBI Taxonomy" id="2800421"/>
    <lineage>
        <taxon>Bacteria</taxon>
        <taxon>Pseudomonadati</taxon>
        <taxon>Verrucomicrobiota</taxon>
        <taxon>Verrucomicrobiia</taxon>
        <taxon>Verrucomicrobiales</taxon>
        <taxon>Verrucomicrobiaceae</taxon>
        <taxon>Oceaniferula</taxon>
    </lineage>
</organism>